<feature type="transmembrane region" description="Helical" evidence="7">
    <location>
        <begin position="92"/>
        <end position="119"/>
    </location>
</feature>
<evidence type="ECO:0000313" key="11">
    <source>
        <dbReference type="Proteomes" id="UP001500124"/>
    </source>
</evidence>
<keyword evidence="4 7" id="KW-0812">Transmembrane</keyword>
<feature type="domain" description="ABC transmembrane type-1" evidence="9">
    <location>
        <begin position="93"/>
        <end position="278"/>
    </location>
</feature>
<feature type="transmembrane region" description="Helical" evidence="7">
    <location>
        <begin position="31"/>
        <end position="51"/>
    </location>
</feature>
<keyword evidence="5 7" id="KW-1133">Transmembrane helix</keyword>
<dbReference type="CDD" id="cd06261">
    <property type="entry name" value="TM_PBP2"/>
    <property type="match status" value="1"/>
</dbReference>
<gene>
    <name evidence="10" type="ORF">GCM10023336_40870</name>
</gene>
<dbReference type="InterPro" id="IPR000515">
    <property type="entry name" value="MetI-like"/>
</dbReference>
<dbReference type="PANTHER" id="PTHR43386">
    <property type="entry name" value="OLIGOPEPTIDE TRANSPORT SYSTEM PERMEASE PROTEIN APPC"/>
    <property type="match status" value="1"/>
</dbReference>
<evidence type="ECO:0000256" key="4">
    <source>
        <dbReference type="ARBA" id="ARBA00022692"/>
    </source>
</evidence>
<dbReference type="Pfam" id="PF00528">
    <property type="entry name" value="BPD_transp_1"/>
    <property type="match status" value="1"/>
</dbReference>
<comment type="similarity">
    <text evidence="7">Belongs to the binding-protein-dependent transport system permease family.</text>
</comment>
<evidence type="ECO:0000256" key="1">
    <source>
        <dbReference type="ARBA" id="ARBA00004651"/>
    </source>
</evidence>
<dbReference type="EMBL" id="BAABKC010000058">
    <property type="protein sequence ID" value="GAA5062487.1"/>
    <property type="molecule type" value="Genomic_DNA"/>
</dbReference>
<feature type="transmembrane region" description="Helical" evidence="7">
    <location>
        <begin position="258"/>
        <end position="277"/>
    </location>
</feature>
<keyword evidence="11" id="KW-1185">Reference proteome</keyword>
<dbReference type="Gene3D" id="1.10.3720.10">
    <property type="entry name" value="MetI-like"/>
    <property type="match status" value="1"/>
</dbReference>
<feature type="transmembrane region" description="Helical" evidence="7">
    <location>
        <begin position="157"/>
        <end position="173"/>
    </location>
</feature>
<comment type="subcellular location">
    <subcellularLocation>
        <location evidence="1 7">Cell membrane</location>
        <topology evidence="1 7">Multi-pass membrane protein</topology>
    </subcellularLocation>
</comment>
<evidence type="ECO:0000256" key="7">
    <source>
        <dbReference type="RuleBase" id="RU363032"/>
    </source>
</evidence>
<keyword evidence="3" id="KW-1003">Cell membrane</keyword>
<comment type="caution">
    <text evidence="10">The sequence shown here is derived from an EMBL/GenBank/DDBJ whole genome shotgun (WGS) entry which is preliminary data.</text>
</comment>
<dbReference type="PROSITE" id="PS50928">
    <property type="entry name" value="ABC_TM1"/>
    <property type="match status" value="1"/>
</dbReference>
<reference evidence="11" key="1">
    <citation type="journal article" date="2019" name="Int. J. Syst. Evol. Microbiol.">
        <title>The Global Catalogue of Microorganisms (GCM) 10K type strain sequencing project: providing services to taxonomists for standard genome sequencing and annotation.</title>
        <authorList>
            <consortium name="The Broad Institute Genomics Platform"/>
            <consortium name="The Broad Institute Genome Sequencing Center for Infectious Disease"/>
            <person name="Wu L."/>
            <person name="Ma J."/>
        </authorList>
    </citation>
    <scope>NUCLEOTIDE SEQUENCE [LARGE SCALE GENOMIC DNA]</scope>
    <source>
        <strain evidence="11">JCM 18410</strain>
    </source>
</reference>
<dbReference type="Proteomes" id="UP001500124">
    <property type="component" value="Unassembled WGS sequence"/>
</dbReference>
<evidence type="ECO:0000256" key="2">
    <source>
        <dbReference type="ARBA" id="ARBA00022448"/>
    </source>
</evidence>
<evidence type="ECO:0000256" key="8">
    <source>
        <dbReference type="SAM" id="MobiDB-lite"/>
    </source>
</evidence>
<protein>
    <submittedName>
        <fullName evidence="10">ABC transporter permease subunit</fullName>
    </submittedName>
</protein>
<feature type="compositionally biased region" description="Pro residues" evidence="8">
    <location>
        <begin position="1"/>
        <end position="20"/>
    </location>
</feature>
<proteinExistence type="inferred from homology"/>
<sequence>MTTPAPPLSQVPGPLRPAPGPLGRRVRLRTLTVAVLVGAVLIVGLIGQLLAPHSATEMVATPYAGPAPGHLLGTDHLGRDVLSRLLRGGPSVVLTTVTATALTVALGTSAGLTAALVAHHRPAAEGLVMRPLDALAALPPMLALLLVLTAVPSRTGIVLAACVAGVPLSARVVRAAALPVLRRPHVELSLARGERWTWVLRHEVLPLVATTVLADAGLRFVFSLYLVGAAGFLGVGVSGSDWGTLVHEALPGAALQPWALVAPLLLIAVLAVGVNLLSDDLTRPEEEE</sequence>
<name>A0ABP9KS56_9ACTN</name>
<evidence type="ECO:0000256" key="5">
    <source>
        <dbReference type="ARBA" id="ARBA00022989"/>
    </source>
</evidence>
<evidence type="ECO:0000313" key="10">
    <source>
        <dbReference type="EMBL" id="GAA5062487.1"/>
    </source>
</evidence>
<evidence type="ECO:0000256" key="3">
    <source>
        <dbReference type="ARBA" id="ARBA00022475"/>
    </source>
</evidence>
<feature type="transmembrane region" description="Helical" evidence="7">
    <location>
        <begin position="220"/>
        <end position="238"/>
    </location>
</feature>
<keyword evidence="6 7" id="KW-0472">Membrane</keyword>
<accession>A0ABP9KS56</accession>
<dbReference type="PANTHER" id="PTHR43386:SF25">
    <property type="entry name" value="PEPTIDE ABC TRANSPORTER PERMEASE PROTEIN"/>
    <property type="match status" value="1"/>
</dbReference>
<feature type="transmembrane region" description="Helical" evidence="7">
    <location>
        <begin position="131"/>
        <end position="151"/>
    </location>
</feature>
<dbReference type="InterPro" id="IPR035906">
    <property type="entry name" value="MetI-like_sf"/>
</dbReference>
<evidence type="ECO:0000259" key="9">
    <source>
        <dbReference type="PROSITE" id="PS50928"/>
    </source>
</evidence>
<dbReference type="RefSeq" id="WP_345669647.1">
    <property type="nucleotide sequence ID" value="NZ_BAABKC010000058.1"/>
</dbReference>
<evidence type="ECO:0000256" key="6">
    <source>
        <dbReference type="ARBA" id="ARBA00023136"/>
    </source>
</evidence>
<dbReference type="InterPro" id="IPR050366">
    <property type="entry name" value="BP-dependent_transpt_permease"/>
</dbReference>
<dbReference type="SUPFAM" id="SSF161098">
    <property type="entry name" value="MetI-like"/>
    <property type="match status" value="1"/>
</dbReference>
<keyword evidence="2 7" id="KW-0813">Transport</keyword>
<organism evidence="10 11">
    <name type="scientific">Streptomyces similanensis</name>
    <dbReference type="NCBI Taxonomy" id="1274988"/>
    <lineage>
        <taxon>Bacteria</taxon>
        <taxon>Bacillati</taxon>
        <taxon>Actinomycetota</taxon>
        <taxon>Actinomycetes</taxon>
        <taxon>Kitasatosporales</taxon>
        <taxon>Streptomycetaceae</taxon>
        <taxon>Streptomyces</taxon>
    </lineage>
</organism>
<feature type="region of interest" description="Disordered" evidence="8">
    <location>
        <begin position="1"/>
        <end position="22"/>
    </location>
</feature>